<evidence type="ECO:0000313" key="1">
    <source>
        <dbReference type="EMBL" id="KAI3700167.1"/>
    </source>
</evidence>
<protein>
    <submittedName>
        <fullName evidence="1">Uncharacterized protein</fullName>
    </submittedName>
</protein>
<gene>
    <name evidence="1" type="ORF">L2E82_44788</name>
</gene>
<organism evidence="1 2">
    <name type="scientific">Cichorium intybus</name>
    <name type="common">Chicory</name>
    <dbReference type="NCBI Taxonomy" id="13427"/>
    <lineage>
        <taxon>Eukaryota</taxon>
        <taxon>Viridiplantae</taxon>
        <taxon>Streptophyta</taxon>
        <taxon>Embryophyta</taxon>
        <taxon>Tracheophyta</taxon>
        <taxon>Spermatophyta</taxon>
        <taxon>Magnoliopsida</taxon>
        <taxon>eudicotyledons</taxon>
        <taxon>Gunneridae</taxon>
        <taxon>Pentapetalae</taxon>
        <taxon>asterids</taxon>
        <taxon>campanulids</taxon>
        <taxon>Asterales</taxon>
        <taxon>Asteraceae</taxon>
        <taxon>Cichorioideae</taxon>
        <taxon>Cichorieae</taxon>
        <taxon>Cichoriinae</taxon>
        <taxon>Cichorium</taxon>
    </lineage>
</organism>
<proteinExistence type="predicted"/>
<reference evidence="1 2" key="2">
    <citation type="journal article" date="2022" name="Mol. Ecol. Resour.">
        <title>The genomes of chicory, endive, great burdock and yacon provide insights into Asteraceae paleo-polyploidization history and plant inulin production.</title>
        <authorList>
            <person name="Fan W."/>
            <person name="Wang S."/>
            <person name="Wang H."/>
            <person name="Wang A."/>
            <person name="Jiang F."/>
            <person name="Liu H."/>
            <person name="Zhao H."/>
            <person name="Xu D."/>
            <person name="Zhang Y."/>
        </authorList>
    </citation>
    <scope>NUCLEOTIDE SEQUENCE [LARGE SCALE GENOMIC DNA]</scope>
    <source>
        <strain evidence="2">cv. Punajuju</strain>
        <tissue evidence="1">Leaves</tissue>
    </source>
</reference>
<keyword evidence="2" id="KW-1185">Reference proteome</keyword>
<dbReference type="Proteomes" id="UP001055811">
    <property type="component" value="Linkage Group LG08"/>
</dbReference>
<reference evidence="2" key="1">
    <citation type="journal article" date="2022" name="Mol. Ecol. Resour.">
        <title>The genomes of chicory, endive, great burdock and yacon provide insights into Asteraceae palaeo-polyploidization history and plant inulin production.</title>
        <authorList>
            <person name="Fan W."/>
            <person name="Wang S."/>
            <person name="Wang H."/>
            <person name="Wang A."/>
            <person name="Jiang F."/>
            <person name="Liu H."/>
            <person name="Zhao H."/>
            <person name="Xu D."/>
            <person name="Zhang Y."/>
        </authorList>
    </citation>
    <scope>NUCLEOTIDE SEQUENCE [LARGE SCALE GENOMIC DNA]</scope>
    <source>
        <strain evidence="2">cv. Punajuju</strain>
    </source>
</reference>
<accession>A0ACB8ZRI6</accession>
<comment type="caution">
    <text evidence="1">The sequence shown here is derived from an EMBL/GenBank/DDBJ whole genome shotgun (WGS) entry which is preliminary data.</text>
</comment>
<dbReference type="EMBL" id="CM042016">
    <property type="protein sequence ID" value="KAI3700167.1"/>
    <property type="molecule type" value="Genomic_DNA"/>
</dbReference>
<sequence length="91" mass="10464">MLRSVSYNRLKSTILHEERSAVGDRWGAGWVELRFSGRHNRDISITGAGMLQAIVFGCEIIEMFPKHRVYVVDFRIAMLHLLIIISKTHVL</sequence>
<name>A0ACB8ZRI6_CICIN</name>
<evidence type="ECO:0000313" key="2">
    <source>
        <dbReference type="Proteomes" id="UP001055811"/>
    </source>
</evidence>